<dbReference type="Gene3D" id="3.40.50.300">
    <property type="entry name" value="P-loop containing nucleotide triphosphate hydrolases"/>
    <property type="match status" value="2"/>
</dbReference>
<keyword evidence="4" id="KW-1185">Reference proteome</keyword>
<dbReference type="InterPro" id="IPR027417">
    <property type="entry name" value="P-loop_NTPase"/>
</dbReference>
<gene>
    <name evidence="3" type="ORF">GCM10012282_33740</name>
</gene>
<dbReference type="Pfam" id="PF20469">
    <property type="entry name" value="OLD-like_TOPRIM"/>
    <property type="match status" value="1"/>
</dbReference>
<comment type="caution">
    <text evidence="3">The sequence shown here is derived from an EMBL/GenBank/DDBJ whole genome shotgun (WGS) entry which is preliminary data.</text>
</comment>
<dbReference type="PANTHER" id="PTHR43581">
    <property type="entry name" value="ATP/GTP PHOSPHATASE"/>
    <property type="match status" value="1"/>
</dbReference>
<name>A0A917KYK0_9ACTN</name>
<dbReference type="SUPFAM" id="SSF52540">
    <property type="entry name" value="P-loop containing nucleoside triphosphate hydrolases"/>
    <property type="match status" value="1"/>
</dbReference>
<dbReference type="Pfam" id="PF13476">
    <property type="entry name" value="AAA_23"/>
    <property type="match status" value="1"/>
</dbReference>
<dbReference type="CDD" id="cd01026">
    <property type="entry name" value="TOPRIM_OLD"/>
    <property type="match status" value="1"/>
</dbReference>
<dbReference type="PANTHER" id="PTHR43581:SF2">
    <property type="entry name" value="EXCINUCLEASE ATPASE SUBUNIT"/>
    <property type="match status" value="1"/>
</dbReference>
<dbReference type="InterPro" id="IPR051396">
    <property type="entry name" value="Bact_Antivir_Def_Nuclease"/>
</dbReference>
<sequence length="536" mass="60126">MLSKIVIQNYRTFRNFRLDFDAEMNILVGNNDAGKSTILEAIDLGLTGKLRGRPLYQDLSPYLFHQDAVGEWIDALKGSRAVPPPEIIIDLFLELTPETAALKGNNNLLKADEPGVRIRVALNPDYEAEYKEFIKHPAKVRLIPTEYYKVDWLAFDGNGVTFRSIPATASLIDAANIHLQSGVDYYMRHILNDLLVPDERVKLTRAYRSLRETFAEDESIVKINDALRGAPSDVSDRELTLNIDVSQKSSWESGIVPHLDDLPFQFVGKGEQSTLKILLALNKRVDDAHIVLVEEPENHLSFPNLGKLVKKISEKCKDRQVFITTHSSFVLNKLGLDKLVLLSQTEGVRLDRLPADTQNYFRKLSGYDTLRMVLARRSILVEGPSDELVIQRAHMDTHGGTLPVESGIDIINVRGLSFKRFLDIAQLLPQNVVAVVTDNDGKDASDVKQRYASYTAHPNITVHVGEDAAFKTLEPQLFKVNDRATMNAALGQSFTTDDDLLDYMKRHKTDGALAIFQSNQTINMPEYIKEAVDAVS</sequence>
<evidence type="ECO:0008006" key="5">
    <source>
        <dbReference type="Google" id="ProtNLM"/>
    </source>
</evidence>
<evidence type="ECO:0000259" key="2">
    <source>
        <dbReference type="Pfam" id="PF20469"/>
    </source>
</evidence>
<reference evidence="3" key="2">
    <citation type="submission" date="2020-09" db="EMBL/GenBank/DDBJ databases">
        <authorList>
            <person name="Sun Q."/>
            <person name="Zhou Y."/>
        </authorList>
    </citation>
    <scope>NUCLEOTIDE SEQUENCE</scope>
    <source>
        <strain evidence="3">CGMCC 4.7272</strain>
    </source>
</reference>
<dbReference type="Proteomes" id="UP000625682">
    <property type="component" value="Unassembled WGS sequence"/>
</dbReference>
<evidence type="ECO:0000259" key="1">
    <source>
        <dbReference type="Pfam" id="PF13476"/>
    </source>
</evidence>
<dbReference type="InterPro" id="IPR034139">
    <property type="entry name" value="TOPRIM_OLD"/>
</dbReference>
<dbReference type="GO" id="GO:0005524">
    <property type="term" value="F:ATP binding"/>
    <property type="evidence" value="ECO:0007669"/>
    <property type="project" value="InterPro"/>
</dbReference>
<reference evidence="3" key="1">
    <citation type="journal article" date="2014" name="Int. J. Syst. Evol. Microbiol.">
        <title>Complete genome sequence of Corynebacterium casei LMG S-19264T (=DSM 44701T), isolated from a smear-ripened cheese.</title>
        <authorList>
            <consortium name="US DOE Joint Genome Institute (JGI-PGF)"/>
            <person name="Walter F."/>
            <person name="Albersmeier A."/>
            <person name="Kalinowski J."/>
            <person name="Ruckert C."/>
        </authorList>
    </citation>
    <scope>NUCLEOTIDE SEQUENCE</scope>
    <source>
        <strain evidence="3">CGMCC 4.7272</strain>
    </source>
</reference>
<dbReference type="GO" id="GO:0006302">
    <property type="term" value="P:double-strand break repair"/>
    <property type="evidence" value="ECO:0007669"/>
    <property type="project" value="InterPro"/>
</dbReference>
<organism evidence="3 4">
    <name type="scientific">Streptomyces lacrimifluminis</name>
    <dbReference type="NCBI Taxonomy" id="1500077"/>
    <lineage>
        <taxon>Bacteria</taxon>
        <taxon>Bacillati</taxon>
        <taxon>Actinomycetota</taxon>
        <taxon>Actinomycetes</taxon>
        <taxon>Kitasatosporales</taxon>
        <taxon>Streptomycetaceae</taxon>
        <taxon>Streptomyces</taxon>
    </lineage>
</organism>
<feature type="domain" description="Rad50/SbcC-type AAA" evidence="1">
    <location>
        <begin position="4"/>
        <end position="52"/>
    </location>
</feature>
<dbReference type="AlphaFoldDB" id="A0A917KYK0"/>
<proteinExistence type="predicted"/>
<feature type="domain" description="OLD protein-like TOPRIM" evidence="2">
    <location>
        <begin position="374"/>
        <end position="440"/>
    </location>
</feature>
<dbReference type="InterPro" id="IPR038729">
    <property type="entry name" value="Rad50/SbcC_AAA"/>
</dbReference>
<protein>
    <recommendedName>
        <fullName evidence="5">ATP-dependent endonuclease</fullName>
    </recommendedName>
</protein>
<dbReference type="GO" id="GO:0016887">
    <property type="term" value="F:ATP hydrolysis activity"/>
    <property type="evidence" value="ECO:0007669"/>
    <property type="project" value="InterPro"/>
</dbReference>
<evidence type="ECO:0000313" key="4">
    <source>
        <dbReference type="Proteomes" id="UP000625682"/>
    </source>
</evidence>
<dbReference type="RefSeq" id="WP_189148152.1">
    <property type="nucleotide sequence ID" value="NZ_BAABER010000020.1"/>
</dbReference>
<accession>A0A917KYK0</accession>
<dbReference type="EMBL" id="BMMU01000009">
    <property type="protein sequence ID" value="GGJ34246.1"/>
    <property type="molecule type" value="Genomic_DNA"/>
</dbReference>
<evidence type="ECO:0000313" key="3">
    <source>
        <dbReference type="EMBL" id="GGJ34246.1"/>
    </source>
</evidence>